<proteinExistence type="predicted"/>
<sequence>MTRGEDIKHNKESQVVGLCHDFWWCNRKEQIASPPCVRALHRHLRAISTHIAASATCVLARTSTATCVLARTSVACVLPHSIALRIERHRTATLSATTPPSACAHRTFFYTSL</sequence>
<keyword evidence="2" id="KW-1185">Reference proteome</keyword>
<dbReference type="EMBL" id="JAYMYR010000009">
    <property type="protein sequence ID" value="KAK7342629.1"/>
    <property type="molecule type" value="Genomic_DNA"/>
</dbReference>
<name>A0AAN9LV24_PHACN</name>
<protein>
    <submittedName>
        <fullName evidence="1">Uncharacterized protein</fullName>
    </submittedName>
</protein>
<reference evidence="1 2" key="1">
    <citation type="submission" date="2024-01" db="EMBL/GenBank/DDBJ databases">
        <title>The genomes of 5 underutilized Papilionoideae crops provide insights into root nodulation and disease resistanc.</title>
        <authorList>
            <person name="Jiang F."/>
        </authorList>
    </citation>
    <scope>NUCLEOTIDE SEQUENCE [LARGE SCALE GENOMIC DNA]</scope>
    <source>
        <strain evidence="1">JINMINGXINNONG_FW02</strain>
        <tissue evidence="1">Leaves</tissue>
    </source>
</reference>
<evidence type="ECO:0000313" key="2">
    <source>
        <dbReference type="Proteomes" id="UP001374584"/>
    </source>
</evidence>
<comment type="caution">
    <text evidence="1">The sequence shown here is derived from an EMBL/GenBank/DDBJ whole genome shotgun (WGS) entry which is preliminary data.</text>
</comment>
<organism evidence="1 2">
    <name type="scientific">Phaseolus coccineus</name>
    <name type="common">Scarlet runner bean</name>
    <name type="synonym">Phaseolus multiflorus</name>
    <dbReference type="NCBI Taxonomy" id="3886"/>
    <lineage>
        <taxon>Eukaryota</taxon>
        <taxon>Viridiplantae</taxon>
        <taxon>Streptophyta</taxon>
        <taxon>Embryophyta</taxon>
        <taxon>Tracheophyta</taxon>
        <taxon>Spermatophyta</taxon>
        <taxon>Magnoliopsida</taxon>
        <taxon>eudicotyledons</taxon>
        <taxon>Gunneridae</taxon>
        <taxon>Pentapetalae</taxon>
        <taxon>rosids</taxon>
        <taxon>fabids</taxon>
        <taxon>Fabales</taxon>
        <taxon>Fabaceae</taxon>
        <taxon>Papilionoideae</taxon>
        <taxon>50 kb inversion clade</taxon>
        <taxon>NPAAA clade</taxon>
        <taxon>indigoferoid/millettioid clade</taxon>
        <taxon>Phaseoleae</taxon>
        <taxon>Phaseolus</taxon>
    </lineage>
</organism>
<dbReference type="Proteomes" id="UP001374584">
    <property type="component" value="Unassembled WGS sequence"/>
</dbReference>
<evidence type="ECO:0000313" key="1">
    <source>
        <dbReference type="EMBL" id="KAK7342629.1"/>
    </source>
</evidence>
<gene>
    <name evidence="1" type="ORF">VNO80_25585</name>
</gene>
<dbReference type="AlphaFoldDB" id="A0AAN9LV24"/>
<accession>A0AAN9LV24</accession>